<reference evidence="13" key="1">
    <citation type="journal article" date="2020" name="Plant Biotechnol. J.">
        <title>The pomegranate (Punica granatum L.) draft genome dissects genetic divergence between soft- and hard-seeded cultivars.</title>
        <authorList>
            <person name="Luo X."/>
            <person name="Li H."/>
            <person name="Wu Z."/>
            <person name="Yao W."/>
            <person name="Zhao P."/>
            <person name="Cao D."/>
            <person name="Yu H."/>
            <person name="Li K."/>
            <person name="Poudel K."/>
            <person name="Zhao D."/>
            <person name="Zhang F."/>
            <person name="Xia X."/>
            <person name="Chen L."/>
            <person name="Wang Q."/>
            <person name="Jing D."/>
            <person name="Cao S."/>
        </authorList>
    </citation>
    <scope>NUCLEOTIDE SEQUENCE [LARGE SCALE GENOMIC DNA]</scope>
    <source>
        <strain evidence="13">cv. Tunisia</strain>
    </source>
</reference>
<evidence type="ECO:0000256" key="10">
    <source>
        <dbReference type="ARBA" id="ARBA00023136"/>
    </source>
</evidence>
<dbReference type="PRINTS" id="PR00463">
    <property type="entry name" value="EP450I"/>
</dbReference>
<dbReference type="GO" id="GO:0004497">
    <property type="term" value="F:monooxygenase activity"/>
    <property type="evidence" value="ECO:0007669"/>
    <property type="project" value="UniProtKB-KW"/>
</dbReference>
<sequence length="409" mass="46696">MEETFLYYLSALIFITLFLLSKSKLLKSSHKRARNLPPRPPSLPFVGHLHLIKEPVHRSLERISRRYGPVISLSFGSLPVVVFSSQSAVEECFGKNDVIFTNRPRIEGWRELSYNFTTMASASYGPLWRNLRRISFLEIFSASRLNSFLGIRLKEVRFLVKNLHQTVMECDGVARVDMRPRLEELTFNIIMRMVLGKRYFGAEVDDMDEAEKFRGIIRDVFELSVTSDLGDLVPMLRWLGLGRGQEKRKMATKKRADVFLQGLIDEHRKRTGEGSGHSKTIVDLMLDFQWSEPGNYSDDVIKAMILVGRHDQSLYVHIVSYILTSFKPERFEGMDKFGYTHKLLPFGLGRRACPGSGLAHRMLGLGLGALIQCFEWDRVSEELVDLSEVTGLSMPKDQPLKALGRSGNF</sequence>
<accession>A0A6P8EH34</accession>
<evidence type="ECO:0000256" key="6">
    <source>
        <dbReference type="ARBA" id="ARBA00022989"/>
    </source>
</evidence>
<keyword evidence="6 12" id="KW-1133">Transmembrane helix</keyword>
<keyword evidence="3 11" id="KW-0349">Heme</keyword>
<dbReference type="AlphaFoldDB" id="A0A6P8EH34"/>
<dbReference type="GeneID" id="116214516"/>
<evidence type="ECO:0000256" key="4">
    <source>
        <dbReference type="ARBA" id="ARBA00022692"/>
    </source>
</evidence>
<evidence type="ECO:0000256" key="11">
    <source>
        <dbReference type="RuleBase" id="RU000461"/>
    </source>
</evidence>
<evidence type="ECO:0000256" key="7">
    <source>
        <dbReference type="ARBA" id="ARBA00023002"/>
    </source>
</evidence>
<organism evidence="13 14">
    <name type="scientific">Punica granatum</name>
    <name type="common">Pomegranate</name>
    <dbReference type="NCBI Taxonomy" id="22663"/>
    <lineage>
        <taxon>Eukaryota</taxon>
        <taxon>Viridiplantae</taxon>
        <taxon>Streptophyta</taxon>
        <taxon>Embryophyta</taxon>
        <taxon>Tracheophyta</taxon>
        <taxon>Spermatophyta</taxon>
        <taxon>Magnoliopsida</taxon>
        <taxon>eudicotyledons</taxon>
        <taxon>Gunneridae</taxon>
        <taxon>Pentapetalae</taxon>
        <taxon>rosids</taxon>
        <taxon>malvids</taxon>
        <taxon>Myrtales</taxon>
        <taxon>Lythraceae</taxon>
        <taxon>Punica</taxon>
    </lineage>
</organism>
<keyword evidence="4 12" id="KW-0812">Transmembrane</keyword>
<dbReference type="Proteomes" id="UP000515151">
    <property type="component" value="Chromosome 7"/>
</dbReference>
<keyword evidence="13" id="KW-1185">Reference proteome</keyword>
<protein>
    <submittedName>
        <fullName evidence="14">Cytochrome P450 81Q32-like</fullName>
    </submittedName>
</protein>
<evidence type="ECO:0000256" key="1">
    <source>
        <dbReference type="ARBA" id="ARBA00004167"/>
    </source>
</evidence>
<evidence type="ECO:0000256" key="8">
    <source>
        <dbReference type="ARBA" id="ARBA00023004"/>
    </source>
</evidence>
<comment type="similarity">
    <text evidence="2 11">Belongs to the cytochrome P450 family.</text>
</comment>
<dbReference type="GO" id="GO:0005506">
    <property type="term" value="F:iron ion binding"/>
    <property type="evidence" value="ECO:0007669"/>
    <property type="project" value="InterPro"/>
</dbReference>
<dbReference type="SMR" id="A0A6P8EH34"/>
<dbReference type="Gene3D" id="1.10.630.10">
    <property type="entry name" value="Cytochrome P450"/>
    <property type="match status" value="2"/>
</dbReference>
<keyword evidence="7 11" id="KW-0560">Oxidoreductase</keyword>
<dbReference type="InterPro" id="IPR002401">
    <property type="entry name" value="Cyt_P450_E_grp-I"/>
</dbReference>
<evidence type="ECO:0000256" key="3">
    <source>
        <dbReference type="ARBA" id="ARBA00022617"/>
    </source>
</evidence>
<name>A0A6P8EH34_PUNGR</name>
<gene>
    <name evidence="14" type="primary">LOC116214516</name>
</gene>
<evidence type="ECO:0000256" key="9">
    <source>
        <dbReference type="ARBA" id="ARBA00023033"/>
    </source>
</evidence>
<keyword evidence="9 11" id="KW-0503">Monooxygenase</keyword>
<dbReference type="InterPro" id="IPR036396">
    <property type="entry name" value="Cyt_P450_sf"/>
</dbReference>
<dbReference type="PANTHER" id="PTHR47947:SF62">
    <property type="entry name" value="CYTOCHROME P450, FAMILY 81, SUBFAMILY D, POLYPEPTIDE 5"/>
    <property type="match status" value="1"/>
</dbReference>
<keyword evidence="5 11" id="KW-0479">Metal-binding</keyword>
<dbReference type="SUPFAM" id="SSF48264">
    <property type="entry name" value="Cytochrome P450"/>
    <property type="match status" value="2"/>
</dbReference>
<proteinExistence type="inferred from homology"/>
<evidence type="ECO:0000256" key="12">
    <source>
        <dbReference type="SAM" id="Phobius"/>
    </source>
</evidence>
<dbReference type="InterPro" id="IPR017972">
    <property type="entry name" value="Cyt_P450_CS"/>
</dbReference>
<dbReference type="InterPro" id="IPR050651">
    <property type="entry name" value="Plant_Cytochrome_P450_Monoox"/>
</dbReference>
<dbReference type="GO" id="GO:0016705">
    <property type="term" value="F:oxidoreductase activity, acting on paired donors, with incorporation or reduction of molecular oxygen"/>
    <property type="evidence" value="ECO:0007669"/>
    <property type="project" value="InterPro"/>
</dbReference>
<comment type="subcellular location">
    <subcellularLocation>
        <location evidence="1">Membrane</location>
        <topology evidence="1">Single-pass membrane protein</topology>
    </subcellularLocation>
</comment>
<reference evidence="14" key="2">
    <citation type="submission" date="2025-08" db="UniProtKB">
        <authorList>
            <consortium name="RefSeq"/>
        </authorList>
    </citation>
    <scope>IDENTIFICATION</scope>
    <source>
        <tissue evidence="14">Leaf</tissue>
    </source>
</reference>
<keyword evidence="10 12" id="KW-0472">Membrane</keyword>
<evidence type="ECO:0000313" key="13">
    <source>
        <dbReference type="Proteomes" id="UP000515151"/>
    </source>
</evidence>
<dbReference type="OrthoDB" id="1055148at2759"/>
<dbReference type="GO" id="GO:0020037">
    <property type="term" value="F:heme binding"/>
    <property type="evidence" value="ECO:0007669"/>
    <property type="project" value="InterPro"/>
</dbReference>
<feature type="transmembrane region" description="Helical" evidence="12">
    <location>
        <begin position="67"/>
        <end position="85"/>
    </location>
</feature>
<dbReference type="InterPro" id="IPR001128">
    <property type="entry name" value="Cyt_P450"/>
</dbReference>
<evidence type="ECO:0000256" key="2">
    <source>
        <dbReference type="ARBA" id="ARBA00010617"/>
    </source>
</evidence>
<dbReference type="PROSITE" id="PS00086">
    <property type="entry name" value="CYTOCHROME_P450"/>
    <property type="match status" value="1"/>
</dbReference>
<evidence type="ECO:0000256" key="5">
    <source>
        <dbReference type="ARBA" id="ARBA00022723"/>
    </source>
</evidence>
<keyword evidence="8 11" id="KW-0408">Iron</keyword>
<dbReference type="RefSeq" id="XP_031405774.1">
    <property type="nucleotide sequence ID" value="XM_031549914.1"/>
</dbReference>
<dbReference type="GO" id="GO:0016020">
    <property type="term" value="C:membrane"/>
    <property type="evidence" value="ECO:0007669"/>
    <property type="project" value="UniProtKB-SubCell"/>
</dbReference>
<feature type="transmembrane region" description="Helical" evidence="12">
    <location>
        <begin position="6"/>
        <end position="25"/>
    </location>
</feature>
<dbReference type="Pfam" id="PF00067">
    <property type="entry name" value="p450"/>
    <property type="match status" value="2"/>
</dbReference>
<dbReference type="PANTHER" id="PTHR47947">
    <property type="entry name" value="CYTOCHROME P450 82C3-RELATED"/>
    <property type="match status" value="1"/>
</dbReference>
<evidence type="ECO:0000313" key="14">
    <source>
        <dbReference type="RefSeq" id="XP_031405774.1"/>
    </source>
</evidence>